<evidence type="ECO:0000313" key="5">
    <source>
        <dbReference type="EMBL" id="KWV60459.1"/>
    </source>
</evidence>
<sequence length="104" mass="10674">MLKNAINRRALITGRALSVDPVAVPPGGEIASILVQVRPEQLQDVEASIAAFPGCEVHGRDVRGKLVVVVEALGAGSLGSTLNAIAALPHVYSASLVFHAIDAG</sequence>
<dbReference type="PANTHER" id="PTHR38603:SF1">
    <property type="entry name" value="CHAPERONE NAPD"/>
    <property type="match status" value="1"/>
</dbReference>
<dbReference type="Pfam" id="PF03927">
    <property type="entry name" value="NapD"/>
    <property type="match status" value="1"/>
</dbReference>
<dbReference type="GO" id="GO:0005048">
    <property type="term" value="F:signal sequence binding"/>
    <property type="evidence" value="ECO:0007669"/>
    <property type="project" value="UniProtKB-UniRule"/>
</dbReference>
<dbReference type="OrthoDB" id="8236177at2"/>
<organism evidence="5 6">
    <name type="scientific">Bradyrhizobium macuxiense</name>
    <dbReference type="NCBI Taxonomy" id="1755647"/>
    <lineage>
        <taxon>Bacteria</taxon>
        <taxon>Pseudomonadati</taxon>
        <taxon>Pseudomonadota</taxon>
        <taxon>Alphaproteobacteria</taxon>
        <taxon>Hyphomicrobiales</taxon>
        <taxon>Nitrobacteraceae</taxon>
        <taxon>Bradyrhizobium</taxon>
    </lineage>
</organism>
<comment type="similarity">
    <text evidence="4">Belongs to the NapD family.</text>
</comment>
<dbReference type="Gene3D" id="3.30.70.920">
    <property type="match status" value="1"/>
</dbReference>
<proteinExistence type="inferred from homology"/>
<dbReference type="InterPro" id="IPR005623">
    <property type="entry name" value="Chaperone_NapD_NO3_reduct"/>
</dbReference>
<dbReference type="PANTHER" id="PTHR38603">
    <property type="entry name" value="CHAPERONE NAPD"/>
    <property type="match status" value="1"/>
</dbReference>
<reference evidence="5 6" key="1">
    <citation type="submission" date="2015-11" db="EMBL/GenBank/DDBJ databases">
        <title>Draft Genome Sequence of the Strain BR 10303 (Bradyrhizobium sp.) isolated from nodules of Centrolobium paraense.</title>
        <authorList>
            <person name="Zelli J.E."/>
            <person name="Simoes-Araujo J.L."/>
            <person name="Barauna A.C."/>
            <person name="Silva K."/>
        </authorList>
    </citation>
    <scope>NUCLEOTIDE SEQUENCE [LARGE SCALE GENOMIC DNA]</scope>
    <source>
        <strain evidence="5 6">BR 10303</strain>
    </source>
</reference>
<dbReference type="RefSeq" id="WP_066500479.1">
    <property type="nucleotide sequence ID" value="NZ_LNCU01000019.1"/>
</dbReference>
<dbReference type="GO" id="GO:0005737">
    <property type="term" value="C:cytoplasm"/>
    <property type="evidence" value="ECO:0007669"/>
    <property type="project" value="UniProtKB-SubCell"/>
</dbReference>
<gene>
    <name evidence="4" type="primary">napD</name>
    <name evidence="5" type="ORF">AS156_29200</name>
</gene>
<dbReference type="HAMAP" id="MF_02200">
    <property type="entry name" value="NapD"/>
    <property type="match status" value="1"/>
</dbReference>
<accession>A0A109K454</accession>
<keyword evidence="2 4" id="KW-0963">Cytoplasm</keyword>
<comment type="function">
    <text evidence="4">Chaperone for NapA, the catalytic subunit of the periplasmic nitrate reductase. It binds directly and specifically to the twin-arginine signal peptide of NapA, preventing premature interaction with the Tat translocase and premature export.</text>
</comment>
<evidence type="ECO:0000256" key="2">
    <source>
        <dbReference type="ARBA" id="ARBA00022490"/>
    </source>
</evidence>
<comment type="subcellular location">
    <subcellularLocation>
        <location evidence="1 4">Cytoplasm</location>
    </subcellularLocation>
</comment>
<comment type="caution">
    <text evidence="5">The sequence shown here is derived from an EMBL/GenBank/DDBJ whole genome shotgun (WGS) entry which is preliminary data.</text>
</comment>
<keyword evidence="3 4" id="KW-0143">Chaperone</keyword>
<dbReference type="AlphaFoldDB" id="A0A109K454"/>
<evidence type="ECO:0000256" key="3">
    <source>
        <dbReference type="ARBA" id="ARBA00023186"/>
    </source>
</evidence>
<name>A0A109K454_9BRAD</name>
<dbReference type="Proteomes" id="UP000057737">
    <property type="component" value="Unassembled WGS sequence"/>
</dbReference>
<evidence type="ECO:0000256" key="1">
    <source>
        <dbReference type="ARBA" id="ARBA00004496"/>
    </source>
</evidence>
<keyword evidence="6" id="KW-1185">Reference proteome</keyword>
<protein>
    <recommendedName>
        <fullName evidence="4">Chaperone NapD</fullName>
    </recommendedName>
    <alternativeName>
        <fullName evidence="4">NapA signal peptide-binding chaperone NapD</fullName>
    </alternativeName>
</protein>
<dbReference type="EMBL" id="LNCU01000019">
    <property type="protein sequence ID" value="KWV60459.1"/>
    <property type="molecule type" value="Genomic_DNA"/>
</dbReference>
<evidence type="ECO:0000313" key="6">
    <source>
        <dbReference type="Proteomes" id="UP000057737"/>
    </source>
</evidence>
<dbReference type="GO" id="GO:0051224">
    <property type="term" value="P:negative regulation of protein transport"/>
    <property type="evidence" value="ECO:0007669"/>
    <property type="project" value="UniProtKB-UniRule"/>
</dbReference>
<comment type="subunit">
    <text evidence="4">Interacts with the cytoplasmic NapA precursor.</text>
</comment>
<evidence type="ECO:0000256" key="4">
    <source>
        <dbReference type="HAMAP-Rule" id="MF_02200"/>
    </source>
</evidence>